<comment type="caution">
    <text evidence="2">The sequence shown here is derived from an EMBL/GenBank/DDBJ whole genome shotgun (WGS) entry which is preliminary data.</text>
</comment>
<feature type="non-terminal residue" evidence="2">
    <location>
        <position position="1"/>
    </location>
</feature>
<sequence length="114" mass="13596">KNAQLKELSERFEHFKKEKETQEVAGAFKGDKHVCFSAENFNDQDQLIRFYTGIVNWTVFLQLFNFIVSRCKDMKYWRSDVNADENHQHEPDQLRQGRPQSLSMLDEYFLTLSD</sequence>
<reference evidence="2 3" key="1">
    <citation type="submission" date="2022-05" db="EMBL/GenBank/DDBJ databases">
        <authorList>
            <consortium name="Genoscope - CEA"/>
            <person name="William W."/>
        </authorList>
    </citation>
    <scope>NUCLEOTIDE SEQUENCE [LARGE SCALE GENOMIC DNA]</scope>
</reference>
<evidence type="ECO:0000313" key="2">
    <source>
        <dbReference type="EMBL" id="CAH3036344.1"/>
    </source>
</evidence>
<gene>
    <name evidence="2" type="ORF">PMEA_00016806</name>
</gene>
<keyword evidence="1" id="KW-0812">Transmembrane</keyword>
<keyword evidence="3" id="KW-1185">Reference proteome</keyword>
<accession>A0AAU9VQ60</accession>
<keyword evidence="1" id="KW-0472">Membrane</keyword>
<proteinExistence type="predicted"/>
<feature type="transmembrane region" description="Helical" evidence="1">
    <location>
        <begin position="48"/>
        <end position="68"/>
    </location>
</feature>
<evidence type="ECO:0000313" key="3">
    <source>
        <dbReference type="Proteomes" id="UP001159428"/>
    </source>
</evidence>
<protein>
    <submittedName>
        <fullName evidence="2">Uncharacterized protein</fullName>
    </submittedName>
</protein>
<organism evidence="2 3">
    <name type="scientific">Pocillopora meandrina</name>
    <dbReference type="NCBI Taxonomy" id="46732"/>
    <lineage>
        <taxon>Eukaryota</taxon>
        <taxon>Metazoa</taxon>
        <taxon>Cnidaria</taxon>
        <taxon>Anthozoa</taxon>
        <taxon>Hexacorallia</taxon>
        <taxon>Scleractinia</taxon>
        <taxon>Astrocoeniina</taxon>
        <taxon>Pocilloporidae</taxon>
        <taxon>Pocillopora</taxon>
    </lineage>
</organism>
<dbReference type="EMBL" id="CALNXJ010000003">
    <property type="protein sequence ID" value="CAH3036344.1"/>
    <property type="molecule type" value="Genomic_DNA"/>
</dbReference>
<dbReference type="Proteomes" id="UP001159428">
    <property type="component" value="Unassembled WGS sequence"/>
</dbReference>
<name>A0AAU9VQ60_9CNID</name>
<keyword evidence="1" id="KW-1133">Transmembrane helix</keyword>
<dbReference type="AlphaFoldDB" id="A0AAU9VQ60"/>
<evidence type="ECO:0000256" key="1">
    <source>
        <dbReference type="SAM" id="Phobius"/>
    </source>
</evidence>